<sequence>MTTHRHSRNLSFELDEAPLAPGEVAIVGAGPGDPGLLTLRALSLLQQADCLVFDRLVSQEVLALARPGARRFYVGKASRCHALTQDETNALLVRLAQEGKRVLRLKGGDPYIFGRGGEEAEHLIAHGVGFRVVPGITSASGCSTYSGFPLTHRDFAQSVTFVTGHCKADGELALDWAALAVPNHTAVFYMGLANAALISRELQRHGLPASHPVALVERGTTPDQRHVLATLGDLVEVIELEQFQPPTLIVVGEVVRLADTLSPAMTRLTRGDAGDAGDAGEAGETETLDMGRLAL</sequence>
<keyword evidence="5 9" id="KW-0808">Transferase</keyword>
<dbReference type="PROSITE" id="PS00839">
    <property type="entry name" value="SUMT_1"/>
    <property type="match status" value="1"/>
</dbReference>
<protein>
    <recommendedName>
        <fullName evidence="3">uroporphyrinogen-III C-methyltransferase</fullName>
        <ecNumber evidence="3">2.1.1.107</ecNumber>
    </recommendedName>
</protein>
<evidence type="ECO:0000256" key="6">
    <source>
        <dbReference type="ARBA" id="ARBA00022691"/>
    </source>
</evidence>
<evidence type="ECO:0000256" key="9">
    <source>
        <dbReference type="RuleBase" id="RU003960"/>
    </source>
</evidence>
<dbReference type="InterPro" id="IPR003043">
    <property type="entry name" value="Uropor_MeTrfase_CS"/>
</dbReference>
<comment type="similarity">
    <text evidence="2 9">Belongs to the precorrin methyltransferase family.</text>
</comment>
<dbReference type="Gene3D" id="3.30.950.10">
    <property type="entry name" value="Methyltransferase, Cobalt-precorrin-4 Transmethylase, Domain 2"/>
    <property type="match status" value="1"/>
</dbReference>
<feature type="region of interest" description="Disordered" evidence="10">
    <location>
        <begin position="268"/>
        <end position="295"/>
    </location>
</feature>
<organism evidence="12 13">
    <name type="scientific">Billgrantia campisalis</name>
    <dbReference type="NCBI Taxonomy" id="74661"/>
    <lineage>
        <taxon>Bacteria</taxon>
        <taxon>Pseudomonadati</taxon>
        <taxon>Pseudomonadota</taxon>
        <taxon>Gammaproteobacteria</taxon>
        <taxon>Oceanospirillales</taxon>
        <taxon>Halomonadaceae</taxon>
        <taxon>Billgrantia</taxon>
    </lineage>
</organism>
<evidence type="ECO:0000313" key="12">
    <source>
        <dbReference type="EMBL" id="MCG6656880.1"/>
    </source>
</evidence>
<gene>
    <name evidence="12" type="primary">cobA</name>
    <name evidence="12" type="ORF">HOP52_03685</name>
</gene>
<keyword evidence="7" id="KW-0627">Porphyrin biosynthesis</keyword>
<keyword evidence="6" id="KW-0949">S-adenosyl-L-methionine</keyword>
<dbReference type="PROSITE" id="PS00840">
    <property type="entry name" value="SUMT_2"/>
    <property type="match status" value="1"/>
</dbReference>
<comment type="pathway">
    <text evidence="8">Porphyrin-containing compound metabolism; siroheme biosynthesis; precorrin-2 from uroporphyrinogen III: step 1/1.</text>
</comment>
<evidence type="ECO:0000256" key="2">
    <source>
        <dbReference type="ARBA" id="ARBA00005879"/>
    </source>
</evidence>
<name>A0ABS9P6Z6_9GAMM</name>
<dbReference type="GO" id="GO:0032259">
    <property type="term" value="P:methylation"/>
    <property type="evidence" value="ECO:0007669"/>
    <property type="project" value="UniProtKB-KW"/>
</dbReference>
<proteinExistence type="inferred from homology"/>
<dbReference type="EMBL" id="JABFUC010000002">
    <property type="protein sequence ID" value="MCG6656880.1"/>
    <property type="molecule type" value="Genomic_DNA"/>
</dbReference>
<comment type="pathway">
    <text evidence="1">Cofactor biosynthesis; adenosylcobalamin biosynthesis.</text>
</comment>
<dbReference type="RefSeq" id="WP_238975910.1">
    <property type="nucleotide sequence ID" value="NZ_JABFUC010000002.1"/>
</dbReference>
<evidence type="ECO:0000256" key="4">
    <source>
        <dbReference type="ARBA" id="ARBA00022603"/>
    </source>
</evidence>
<dbReference type="Pfam" id="PF00590">
    <property type="entry name" value="TP_methylase"/>
    <property type="match status" value="1"/>
</dbReference>
<dbReference type="InterPro" id="IPR014776">
    <property type="entry name" value="4pyrrole_Mease_sub2"/>
</dbReference>
<accession>A0ABS9P6Z6</accession>
<evidence type="ECO:0000256" key="5">
    <source>
        <dbReference type="ARBA" id="ARBA00022679"/>
    </source>
</evidence>
<dbReference type="EC" id="2.1.1.107" evidence="3"/>
<dbReference type="SUPFAM" id="SSF53790">
    <property type="entry name" value="Tetrapyrrole methylase"/>
    <property type="match status" value="1"/>
</dbReference>
<reference evidence="12 13" key="1">
    <citation type="submission" date="2020-05" db="EMBL/GenBank/DDBJ databases">
        <title>Comparative genomic analysis of denitrifying bacteria from Halomonas genus.</title>
        <authorList>
            <person name="Wang L."/>
            <person name="Shao Z."/>
        </authorList>
    </citation>
    <scope>NUCLEOTIDE SEQUENCE [LARGE SCALE GENOMIC DNA]</scope>
    <source>
        <strain evidence="12 13">A4</strain>
    </source>
</reference>
<feature type="domain" description="Tetrapyrrole methylase" evidence="11">
    <location>
        <begin position="24"/>
        <end position="234"/>
    </location>
</feature>
<dbReference type="NCBIfam" id="TIGR01469">
    <property type="entry name" value="cobA_cysG_Cterm"/>
    <property type="match status" value="1"/>
</dbReference>
<dbReference type="CDD" id="cd11642">
    <property type="entry name" value="SUMT"/>
    <property type="match status" value="1"/>
</dbReference>
<evidence type="ECO:0000313" key="13">
    <source>
        <dbReference type="Proteomes" id="UP000814385"/>
    </source>
</evidence>
<dbReference type="InterPro" id="IPR006366">
    <property type="entry name" value="CobA/CysG_C"/>
</dbReference>
<dbReference type="InterPro" id="IPR000878">
    <property type="entry name" value="4pyrrol_Mease"/>
</dbReference>
<dbReference type="GO" id="GO:0004851">
    <property type="term" value="F:uroporphyrin-III C-methyltransferase activity"/>
    <property type="evidence" value="ECO:0007669"/>
    <property type="project" value="UniProtKB-EC"/>
</dbReference>
<evidence type="ECO:0000256" key="3">
    <source>
        <dbReference type="ARBA" id="ARBA00012162"/>
    </source>
</evidence>
<dbReference type="NCBIfam" id="NF004790">
    <property type="entry name" value="PRK06136.1"/>
    <property type="match status" value="1"/>
</dbReference>
<evidence type="ECO:0000259" key="11">
    <source>
        <dbReference type="Pfam" id="PF00590"/>
    </source>
</evidence>
<keyword evidence="13" id="KW-1185">Reference proteome</keyword>
<dbReference type="PANTHER" id="PTHR45790:SF1">
    <property type="entry name" value="SIROHEME SYNTHASE"/>
    <property type="match status" value="1"/>
</dbReference>
<evidence type="ECO:0000256" key="8">
    <source>
        <dbReference type="ARBA" id="ARBA00025705"/>
    </source>
</evidence>
<dbReference type="InterPro" id="IPR035996">
    <property type="entry name" value="4pyrrol_Methylase_sf"/>
</dbReference>
<keyword evidence="4 9" id="KW-0489">Methyltransferase</keyword>
<comment type="caution">
    <text evidence="12">The sequence shown here is derived from an EMBL/GenBank/DDBJ whole genome shotgun (WGS) entry which is preliminary data.</text>
</comment>
<dbReference type="InterPro" id="IPR014777">
    <property type="entry name" value="4pyrrole_Mease_sub1"/>
</dbReference>
<evidence type="ECO:0000256" key="7">
    <source>
        <dbReference type="ARBA" id="ARBA00023244"/>
    </source>
</evidence>
<dbReference type="Proteomes" id="UP000814385">
    <property type="component" value="Unassembled WGS sequence"/>
</dbReference>
<evidence type="ECO:0000256" key="1">
    <source>
        <dbReference type="ARBA" id="ARBA00004953"/>
    </source>
</evidence>
<dbReference type="InterPro" id="IPR050161">
    <property type="entry name" value="Siro_Cobalamin_biosynth"/>
</dbReference>
<dbReference type="PANTHER" id="PTHR45790">
    <property type="entry name" value="SIROHEME SYNTHASE-RELATED"/>
    <property type="match status" value="1"/>
</dbReference>
<evidence type="ECO:0000256" key="10">
    <source>
        <dbReference type="SAM" id="MobiDB-lite"/>
    </source>
</evidence>
<dbReference type="Gene3D" id="3.40.1010.10">
    <property type="entry name" value="Cobalt-precorrin-4 Transmethylase, Domain 1"/>
    <property type="match status" value="1"/>
</dbReference>